<feature type="region of interest" description="Disordered" evidence="1">
    <location>
        <begin position="1"/>
        <end position="24"/>
    </location>
</feature>
<reference evidence="2 3" key="1">
    <citation type="submission" date="2018-02" db="EMBL/GenBank/DDBJ databases">
        <title>Genome sequence of the basidiomycete white-rot fungus Phlebia centrifuga.</title>
        <authorList>
            <person name="Granchi Z."/>
            <person name="Peng M."/>
            <person name="de Vries R.P."/>
            <person name="Hilden K."/>
            <person name="Makela M.R."/>
            <person name="Grigoriev I."/>
            <person name="Riley R."/>
        </authorList>
    </citation>
    <scope>NUCLEOTIDE SEQUENCE [LARGE SCALE GENOMIC DNA]</scope>
    <source>
        <strain evidence="2 3">FBCC195</strain>
    </source>
</reference>
<gene>
    <name evidence="2" type="ORF">PHLCEN_2v7037</name>
</gene>
<evidence type="ECO:0000313" key="2">
    <source>
        <dbReference type="EMBL" id="PSR79450.1"/>
    </source>
</evidence>
<dbReference type="Proteomes" id="UP000186601">
    <property type="component" value="Unassembled WGS sequence"/>
</dbReference>
<evidence type="ECO:0000313" key="3">
    <source>
        <dbReference type="Proteomes" id="UP000186601"/>
    </source>
</evidence>
<protein>
    <submittedName>
        <fullName evidence="2">Uncharacterized protein</fullName>
    </submittedName>
</protein>
<proteinExistence type="predicted"/>
<feature type="compositionally biased region" description="Polar residues" evidence="1">
    <location>
        <begin position="7"/>
        <end position="16"/>
    </location>
</feature>
<organism evidence="2 3">
    <name type="scientific">Hermanssonia centrifuga</name>
    <dbReference type="NCBI Taxonomy" id="98765"/>
    <lineage>
        <taxon>Eukaryota</taxon>
        <taxon>Fungi</taxon>
        <taxon>Dikarya</taxon>
        <taxon>Basidiomycota</taxon>
        <taxon>Agaricomycotina</taxon>
        <taxon>Agaricomycetes</taxon>
        <taxon>Polyporales</taxon>
        <taxon>Meruliaceae</taxon>
        <taxon>Hermanssonia</taxon>
    </lineage>
</organism>
<name>A0A2R6NXU2_9APHY</name>
<dbReference type="OrthoDB" id="3362250at2759"/>
<sequence length="108" mass="11779">MPAVSASLPQAQTTPPSEAAPVPTPIPLLTYHDRTPVWTVGSTYGLIEIDKLRERELGVQTSFYVAVALTYLEFLTEREVSAKIAFCVLIGFMTELVTTQSYIAATAD</sequence>
<dbReference type="STRING" id="98765.A0A2R6NXU2"/>
<dbReference type="AlphaFoldDB" id="A0A2R6NXU2"/>
<evidence type="ECO:0000256" key="1">
    <source>
        <dbReference type="SAM" id="MobiDB-lite"/>
    </source>
</evidence>
<comment type="caution">
    <text evidence="2">The sequence shown here is derived from an EMBL/GenBank/DDBJ whole genome shotgun (WGS) entry which is preliminary data.</text>
</comment>
<keyword evidence="3" id="KW-1185">Reference proteome</keyword>
<accession>A0A2R6NXU2</accession>
<dbReference type="EMBL" id="MLYV02000695">
    <property type="protein sequence ID" value="PSR79450.1"/>
    <property type="molecule type" value="Genomic_DNA"/>
</dbReference>